<comment type="caution">
    <text evidence="3">The sequence shown here is derived from an EMBL/GenBank/DDBJ whole genome shotgun (WGS) entry which is preliminary data.</text>
</comment>
<keyword evidence="1" id="KW-0472">Membrane</keyword>
<dbReference type="PANTHER" id="PTHR38794:SF3">
    <property type="entry name" value="INTEGRAL MEMBRANE PROTEIN"/>
    <property type="match status" value="1"/>
</dbReference>
<name>A0A9P4QRA7_9PLEO</name>
<feature type="transmembrane region" description="Helical" evidence="1">
    <location>
        <begin position="132"/>
        <end position="152"/>
    </location>
</feature>
<feature type="domain" description="Rhodopsin" evidence="2">
    <location>
        <begin position="40"/>
        <end position="250"/>
    </location>
</feature>
<feature type="transmembrane region" description="Helical" evidence="1">
    <location>
        <begin position="209"/>
        <end position="228"/>
    </location>
</feature>
<accession>A0A9P4QRA7</accession>
<reference evidence="3" key="1">
    <citation type="journal article" date="2020" name="Stud. Mycol.">
        <title>101 Dothideomycetes genomes: a test case for predicting lifestyles and emergence of pathogens.</title>
        <authorList>
            <person name="Haridas S."/>
            <person name="Albert R."/>
            <person name="Binder M."/>
            <person name="Bloem J."/>
            <person name="Labutti K."/>
            <person name="Salamov A."/>
            <person name="Andreopoulos B."/>
            <person name="Baker S."/>
            <person name="Barry K."/>
            <person name="Bills G."/>
            <person name="Bluhm B."/>
            <person name="Cannon C."/>
            <person name="Castanera R."/>
            <person name="Culley D."/>
            <person name="Daum C."/>
            <person name="Ezra D."/>
            <person name="Gonzalez J."/>
            <person name="Henrissat B."/>
            <person name="Kuo A."/>
            <person name="Liang C."/>
            <person name="Lipzen A."/>
            <person name="Lutzoni F."/>
            <person name="Magnuson J."/>
            <person name="Mondo S."/>
            <person name="Nolan M."/>
            <person name="Ohm R."/>
            <person name="Pangilinan J."/>
            <person name="Park H.-J."/>
            <person name="Ramirez L."/>
            <person name="Alfaro M."/>
            <person name="Sun H."/>
            <person name="Tritt A."/>
            <person name="Yoshinaga Y."/>
            <person name="Zwiers L.-H."/>
            <person name="Turgeon B."/>
            <person name="Goodwin S."/>
            <person name="Spatafora J."/>
            <person name="Crous P."/>
            <person name="Grigoriev I."/>
        </authorList>
    </citation>
    <scope>NUCLEOTIDE SEQUENCE</scope>
    <source>
        <strain evidence="3">CBS 125425</strain>
    </source>
</reference>
<dbReference type="Pfam" id="PF20684">
    <property type="entry name" value="Fung_rhodopsin"/>
    <property type="match status" value="1"/>
</dbReference>
<feature type="transmembrane region" description="Helical" evidence="1">
    <location>
        <begin position="20"/>
        <end position="45"/>
    </location>
</feature>
<feature type="transmembrane region" description="Helical" evidence="1">
    <location>
        <begin position="57"/>
        <end position="78"/>
    </location>
</feature>
<feature type="transmembrane region" description="Helical" evidence="1">
    <location>
        <begin position="98"/>
        <end position="120"/>
    </location>
</feature>
<evidence type="ECO:0000313" key="4">
    <source>
        <dbReference type="Proteomes" id="UP000799444"/>
    </source>
</evidence>
<dbReference type="PANTHER" id="PTHR38794">
    <property type="entry name" value="INTEGRAL MEMBRANE PROTEIN"/>
    <property type="match status" value="1"/>
</dbReference>
<dbReference type="EMBL" id="ML996204">
    <property type="protein sequence ID" value="KAF2731045.1"/>
    <property type="molecule type" value="Genomic_DNA"/>
</dbReference>
<evidence type="ECO:0000256" key="1">
    <source>
        <dbReference type="SAM" id="Phobius"/>
    </source>
</evidence>
<keyword evidence="1" id="KW-0812">Transmembrane</keyword>
<dbReference type="OrthoDB" id="3918601at2759"/>
<keyword evidence="4" id="KW-1185">Reference proteome</keyword>
<evidence type="ECO:0000259" key="2">
    <source>
        <dbReference type="Pfam" id="PF20684"/>
    </source>
</evidence>
<proteinExistence type="predicted"/>
<sequence>MSGAGEIEPLHRITKNDRGPILVIVAYSWIVVTTIVAIIRFTLAYNQRLRFKIDDATFLLGVVLAISSSVCVHIATNGGLGKHMNLVNESGLDKMYKALYSAELIGVAAMTAAKASVVFLSDRVAPRSPRPYYLMLVLVGVWSVFSTFAIAFQCGLPSPWVTAPPICPSAAALSYPIVILNLLTDFLLATWILPTLWKLLMETDKRVTVMVLFGSRLIVCCFEIVQLTSLGRHFRDDDITYEYFGRTLWGL</sequence>
<protein>
    <recommendedName>
        <fullName evidence="2">Rhodopsin domain-containing protein</fullName>
    </recommendedName>
</protein>
<gene>
    <name evidence="3" type="ORF">EJ04DRAFT_21873</name>
</gene>
<dbReference type="AlphaFoldDB" id="A0A9P4QRA7"/>
<dbReference type="InterPro" id="IPR049326">
    <property type="entry name" value="Rhodopsin_dom_fungi"/>
</dbReference>
<feature type="transmembrane region" description="Helical" evidence="1">
    <location>
        <begin position="172"/>
        <end position="197"/>
    </location>
</feature>
<keyword evidence="1" id="KW-1133">Transmembrane helix</keyword>
<evidence type="ECO:0000313" key="3">
    <source>
        <dbReference type="EMBL" id="KAF2731045.1"/>
    </source>
</evidence>
<dbReference type="Proteomes" id="UP000799444">
    <property type="component" value="Unassembled WGS sequence"/>
</dbReference>
<organism evidence="3 4">
    <name type="scientific">Polyplosphaeria fusca</name>
    <dbReference type="NCBI Taxonomy" id="682080"/>
    <lineage>
        <taxon>Eukaryota</taxon>
        <taxon>Fungi</taxon>
        <taxon>Dikarya</taxon>
        <taxon>Ascomycota</taxon>
        <taxon>Pezizomycotina</taxon>
        <taxon>Dothideomycetes</taxon>
        <taxon>Pleosporomycetidae</taxon>
        <taxon>Pleosporales</taxon>
        <taxon>Tetraplosphaeriaceae</taxon>
        <taxon>Polyplosphaeria</taxon>
    </lineage>
</organism>